<dbReference type="Proteomes" id="UP000189670">
    <property type="component" value="Unassembled WGS sequence"/>
</dbReference>
<evidence type="ECO:0000313" key="2">
    <source>
        <dbReference type="Proteomes" id="UP000189670"/>
    </source>
</evidence>
<dbReference type="PANTHER" id="PTHR30087">
    <property type="entry name" value="INNER MEMBRANE PROTEIN"/>
    <property type="match status" value="1"/>
</dbReference>
<reference evidence="2" key="1">
    <citation type="submission" date="2012-11" db="EMBL/GenBank/DDBJ databases">
        <authorList>
            <person name="Lucero-Rivera Y.E."/>
            <person name="Tovar-Ramirez D."/>
        </authorList>
    </citation>
    <scope>NUCLEOTIDE SEQUENCE [LARGE SCALE GENOMIC DNA]</scope>
    <source>
        <strain evidence="2">Araruama</strain>
    </source>
</reference>
<protein>
    <submittedName>
        <fullName evidence="1">Uncharacterized protein</fullName>
    </submittedName>
</protein>
<name>A0A1V1PA68_9BACT</name>
<evidence type="ECO:0000313" key="1">
    <source>
        <dbReference type="EMBL" id="ETR71585.1"/>
    </source>
</evidence>
<dbReference type="PANTHER" id="PTHR30087:SF1">
    <property type="entry name" value="HYPOTHETICAL CYTOSOLIC PROTEIN"/>
    <property type="match status" value="1"/>
</dbReference>
<proteinExistence type="predicted"/>
<dbReference type="Pfam" id="PF04463">
    <property type="entry name" value="2-thiour_desulf"/>
    <property type="match status" value="1"/>
</dbReference>
<accession>A0A1V1PA68</accession>
<dbReference type="AlphaFoldDB" id="A0A1V1PA68"/>
<sequence>MSVNIVLASACLLGIHSTYNGKQARRRLNVDCLTNKNVRFIPFCPEQIAGFATPRPPVEIQGGDGADVLAGNATIMTEMAMDVTNQFLDALDDILTLVQWVQPTLVILQQRSPSCSCAGIYDGTFSHTLVPGDGVVAAFLKQHGYRLMDIMDFNGDTSSYTI</sequence>
<dbReference type="InterPro" id="IPR007553">
    <property type="entry name" value="2-thiour_desulf"/>
</dbReference>
<dbReference type="EMBL" id="ATBP01000251">
    <property type="protein sequence ID" value="ETR71585.1"/>
    <property type="molecule type" value="Genomic_DNA"/>
</dbReference>
<comment type="caution">
    <text evidence="1">The sequence shown here is derived from an EMBL/GenBank/DDBJ whole genome shotgun (WGS) entry which is preliminary data.</text>
</comment>
<organism evidence="1 2">
    <name type="scientific">Candidatus Magnetoglobus multicellularis str. Araruama</name>
    <dbReference type="NCBI Taxonomy" id="890399"/>
    <lineage>
        <taxon>Bacteria</taxon>
        <taxon>Pseudomonadati</taxon>
        <taxon>Thermodesulfobacteriota</taxon>
        <taxon>Desulfobacteria</taxon>
        <taxon>Desulfobacterales</taxon>
        <taxon>Desulfobacteraceae</taxon>
        <taxon>Candidatus Magnetoglobus</taxon>
    </lineage>
</organism>
<gene>
    <name evidence="1" type="ORF">OMM_08026</name>
</gene>